<dbReference type="PANTHER" id="PTHR10151">
    <property type="entry name" value="ECTONUCLEOTIDE PYROPHOSPHATASE/PHOSPHODIESTERASE"/>
    <property type="match status" value="1"/>
</dbReference>
<evidence type="ECO:0000313" key="1">
    <source>
        <dbReference type="EMBL" id="HDD45157.1"/>
    </source>
</evidence>
<dbReference type="InterPro" id="IPR002591">
    <property type="entry name" value="Phosphodiest/P_Trfase"/>
</dbReference>
<dbReference type="GO" id="GO:0016787">
    <property type="term" value="F:hydrolase activity"/>
    <property type="evidence" value="ECO:0007669"/>
    <property type="project" value="UniProtKB-ARBA"/>
</dbReference>
<dbReference type="PANTHER" id="PTHR10151:SF120">
    <property type="entry name" value="BIS(5'-ADENOSYL)-TRIPHOSPHATASE"/>
    <property type="match status" value="1"/>
</dbReference>
<protein>
    <recommendedName>
        <fullName evidence="2">Phosphodiesterase</fullName>
    </recommendedName>
</protein>
<dbReference type="SUPFAM" id="SSF53649">
    <property type="entry name" value="Alkaline phosphatase-like"/>
    <property type="match status" value="1"/>
</dbReference>
<name>A0A7C0Y5M8_DESA2</name>
<organism evidence="1">
    <name type="scientific">Desulfofervidus auxilii</name>
    <dbReference type="NCBI Taxonomy" id="1621989"/>
    <lineage>
        <taxon>Bacteria</taxon>
        <taxon>Pseudomonadati</taxon>
        <taxon>Thermodesulfobacteriota</taxon>
        <taxon>Candidatus Desulfofervidia</taxon>
        <taxon>Candidatus Desulfofervidales</taxon>
        <taxon>Candidatus Desulfofervidaceae</taxon>
        <taxon>Candidatus Desulfofervidus</taxon>
    </lineage>
</organism>
<dbReference type="Proteomes" id="UP000886289">
    <property type="component" value="Unassembled WGS sequence"/>
</dbReference>
<reference evidence="1" key="1">
    <citation type="journal article" date="2020" name="mSystems">
        <title>Genome- and Community-Level Interaction Insights into Carbon Utilization and Element Cycling Functions of Hydrothermarchaeota in Hydrothermal Sediment.</title>
        <authorList>
            <person name="Zhou Z."/>
            <person name="Liu Y."/>
            <person name="Xu W."/>
            <person name="Pan J."/>
            <person name="Luo Z.H."/>
            <person name="Li M."/>
        </authorList>
    </citation>
    <scope>NUCLEOTIDE SEQUENCE [LARGE SCALE GENOMIC DNA]</scope>
    <source>
        <strain evidence="1">HyVt-233</strain>
    </source>
</reference>
<dbReference type="AlphaFoldDB" id="A0A7C0Y5M8"/>
<gene>
    <name evidence="1" type="ORF">ENG63_09920</name>
</gene>
<dbReference type="EMBL" id="DRBS01000365">
    <property type="protein sequence ID" value="HDD45157.1"/>
    <property type="molecule type" value="Genomic_DNA"/>
</dbReference>
<proteinExistence type="predicted"/>
<sequence>MNKLLIIGLDGFDPDLFEKWDSGLPNLSLIKRKGFYTRLKSVFPPDSVPAWTTIYTGLSPDKHGIIHSIDYLEKNYRKLKFDFHIFKGKTFWDIAGFHEKKVCIINPFLAYPVWPVNGIMVNGPVFVSGENQSYPEDILKRYDIPPLGGIVDFPTKNTLEEFYKKTIKLTLDEARFGLRLLENVSWDLFFISFLTPDRIQHFFWRYCDKNDPTYPSSNKHENKIKEAYILFDKIVGNFLDEIDCSTTVIVLSDHGHGMRCPMCFNIKEYLRRRGFVYTKIGKSMFLNYVIEKLKFYTLNIIYHFELEISGLIKKIPGKRTLKESSYLMQPNKSLVNIPNLNGSNPYGGIELNRKLLDAKGINYEKFRENLIKELKELKTPDGEFVFEYICKREEIYNSAKYFPDILFKLNERYGVSWQLYSPLFSINPTHKKISGGHKQYGVFFAYNYDGKINNSHPTLVDIVPTILQMLDIDIGRFEGKPVISK</sequence>
<accession>A0A7C0Y5M8</accession>
<dbReference type="Gene3D" id="3.40.720.10">
    <property type="entry name" value="Alkaline Phosphatase, subunit A"/>
    <property type="match status" value="1"/>
</dbReference>
<comment type="caution">
    <text evidence="1">The sequence shown here is derived from an EMBL/GenBank/DDBJ whole genome shotgun (WGS) entry which is preliminary data.</text>
</comment>
<evidence type="ECO:0008006" key="2">
    <source>
        <dbReference type="Google" id="ProtNLM"/>
    </source>
</evidence>
<dbReference type="Pfam" id="PF01663">
    <property type="entry name" value="Phosphodiest"/>
    <property type="match status" value="1"/>
</dbReference>
<dbReference type="InterPro" id="IPR017850">
    <property type="entry name" value="Alkaline_phosphatase_core_sf"/>
</dbReference>